<dbReference type="SUPFAM" id="SSF55347">
    <property type="entry name" value="Glyceraldehyde-3-phosphate dehydrogenase-like, C-terminal domain"/>
    <property type="match status" value="1"/>
</dbReference>
<protein>
    <submittedName>
        <fullName evidence="3">Gfo/Idh/MocA family oxidoreductase</fullName>
    </submittedName>
</protein>
<dbReference type="PANTHER" id="PTHR43054">
    <property type="match status" value="1"/>
</dbReference>
<comment type="caution">
    <text evidence="3">The sequence shown here is derived from an EMBL/GenBank/DDBJ whole genome shotgun (WGS) entry which is preliminary data.</text>
</comment>
<evidence type="ECO:0000259" key="1">
    <source>
        <dbReference type="Pfam" id="PF01408"/>
    </source>
</evidence>
<sequence>MNFGIIGTNFISDWFVNAGRRCEGFYVQAVYSRTMEKGRTFADKHGIPDCYDSLEALASADNVDAVYIASPTACHAAQSIQMLNAGKHVLCEKPVASNEKELRAMLAAAKEHGVVFMEAMKLVINPAFDAIMENLPKLGKIRRVTFQMCQYSSRYDKFKNGIIENAFRPELSNGSLMDIGVYCVHPMVKILGKPDRVMASCVKLHNGVDGMGTILASYDEQGAQAELIYSKITDSPVPSQIQGEDGTMYMESLPILTKVWIRYRDKSREDISFELKDPGNNMNYEIAEFMRIAEANESAETHNQYSVWEMQVMDEARRQMGIVFPADKV</sequence>
<dbReference type="Pfam" id="PF22725">
    <property type="entry name" value="GFO_IDH_MocA_C3"/>
    <property type="match status" value="1"/>
</dbReference>
<dbReference type="InterPro" id="IPR036291">
    <property type="entry name" value="NAD(P)-bd_dom_sf"/>
</dbReference>
<gene>
    <name evidence="3" type="ORF">OCV65_08450</name>
</gene>
<name>A0ABT2S763_9FIRM</name>
<feature type="domain" description="GFO/IDH/MocA-like oxidoreductase" evidence="2">
    <location>
        <begin position="137"/>
        <end position="248"/>
    </location>
</feature>
<organism evidence="3 4">
    <name type="scientific">Dorea ammoniilytica</name>
    <dbReference type="NCBI Taxonomy" id="2981788"/>
    <lineage>
        <taxon>Bacteria</taxon>
        <taxon>Bacillati</taxon>
        <taxon>Bacillota</taxon>
        <taxon>Clostridia</taxon>
        <taxon>Lachnospirales</taxon>
        <taxon>Lachnospiraceae</taxon>
        <taxon>Dorea</taxon>
    </lineage>
</organism>
<evidence type="ECO:0000259" key="2">
    <source>
        <dbReference type="Pfam" id="PF22725"/>
    </source>
</evidence>
<dbReference type="Gene3D" id="3.40.50.720">
    <property type="entry name" value="NAD(P)-binding Rossmann-like Domain"/>
    <property type="match status" value="1"/>
</dbReference>
<evidence type="ECO:0000313" key="4">
    <source>
        <dbReference type="Proteomes" id="UP001207605"/>
    </source>
</evidence>
<dbReference type="SUPFAM" id="SSF51735">
    <property type="entry name" value="NAD(P)-binding Rossmann-fold domains"/>
    <property type="match status" value="1"/>
</dbReference>
<dbReference type="RefSeq" id="WP_262581692.1">
    <property type="nucleotide sequence ID" value="NZ_JAOQJV010000009.1"/>
</dbReference>
<dbReference type="Pfam" id="PF01408">
    <property type="entry name" value="GFO_IDH_MocA"/>
    <property type="match status" value="1"/>
</dbReference>
<feature type="domain" description="Gfo/Idh/MocA-like oxidoreductase N-terminal" evidence="1">
    <location>
        <begin position="1"/>
        <end position="118"/>
    </location>
</feature>
<accession>A0ABT2S763</accession>
<dbReference type="InterPro" id="IPR055170">
    <property type="entry name" value="GFO_IDH_MocA-like_dom"/>
</dbReference>
<dbReference type="Proteomes" id="UP001207605">
    <property type="component" value="Unassembled WGS sequence"/>
</dbReference>
<evidence type="ECO:0000313" key="3">
    <source>
        <dbReference type="EMBL" id="MCU6700257.1"/>
    </source>
</evidence>
<proteinExistence type="predicted"/>
<dbReference type="PANTHER" id="PTHR43054:SF1">
    <property type="entry name" value="SCYLLO-INOSITOL 2-DEHYDROGENASE (NADP(+)) IOLU"/>
    <property type="match status" value="1"/>
</dbReference>
<dbReference type="Gene3D" id="3.30.360.10">
    <property type="entry name" value="Dihydrodipicolinate Reductase, domain 2"/>
    <property type="match status" value="1"/>
</dbReference>
<dbReference type="EMBL" id="JAOQJV010000009">
    <property type="protein sequence ID" value="MCU6700257.1"/>
    <property type="molecule type" value="Genomic_DNA"/>
</dbReference>
<reference evidence="3 4" key="1">
    <citation type="journal article" date="2021" name="ISME Commun">
        <title>Automated analysis of genomic sequences facilitates high-throughput and comprehensive description of bacteria.</title>
        <authorList>
            <person name="Hitch T.C.A."/>
        </authorList>
    </citation>
    <scope>NUCLEOTIDE SEQUENCE [LARGE SCALE GENOMIC DNA]</scope>
    <source>
        <strain evidence="3 4">Sanger_02</strain>
    </source>
</reference>
<dbReference type="InterPro" id="IPR000683">
    <property type="entry name" value="Gfo/Idh/MocA-like_OxRdtase_N"/>
</dbReference>
<keyword evidence="4" id="KW-1185">Reference proteome</keyword>